<dbReference type="CDD" id="cd02910">
    <property type="entry name" value="cupin_Yhhw_N"/>
    <property type="match status" value="1"/>
</dbReference>
<dbReference type="InterPro" id="IPR003829">
    <property type="entry name" value="Pirin_N_dom"/>
</dbReference>
<dbReference type="Gene3D" id="2.60.120.10">
    <property type="entry name" value="Jelly Rolls"/>
    <property type="match status" value="2"/>
</dbReference>
<dbReference type="Proteomes" id="UP000184608">
    <property type="component" value="Unassembled WGS sequence"/>
</dbReference>
<evidence type="ECO:0000313" key="6">
    <source>
        <dbReference type="EMBL" id="SHI27456.1"/>
    </source>
</evidence>
<feature type="binding site" evidence="2">
    <location>
        <position position="103"/>
    </location>
    <ligand>
        <name>Fe cation</name>
        <dbReference type="ChEBI" id="CHEBI:24875"/>
    </ligand>
</feature>
<dbReference type="PANTHER" id="PTHR43212:SF3">
    <property type="entry name" value="QUERCETIN 2,3-DIOXYGENASE"/>
    <property type="match status" value="1"/>
</dbReference>
<dbReference type="Pfam" id="PF02678">
    <property type="entry name" value="Pirin"/>
    <property type="match status" value="1"/>
</dbReference>
<feature type="binding site" evidence="2">
    <location>
        <position position="57"/>
    </location>
    <ligand>
        <name>Fe cation</name>
        <dbReference type="ChEBI" id="CHEBI:24875"/>
    </ligand>
</feature>
<gene>
    <name evidence="6" type="primary">yhhW</name>
    <name evidence="6" type="ORF">VA7868_03197</name>
</gene>
<dbReference type="EC" id="1.13.11.24" evidence="6"/>
<evidence type="ECO:0000256" key="1">
    <source>
        <dbReference type="ARBA" id="ARBA00008416"/>
    </source>
</evidence>
<dbReference type="Pfam" id="PF17954">
    <property type="entry name" value="Pirin_C_2"/>
    <property type="match status" value="1"/>
</dbReference>
<dbReference type="InterPro" id="IPR012093">
    <property type="entry name" value="Pirin"/>
</dbReference>
<dbReference type="GO" id="GO:0046872">
    <property type="term" value="F:metal ion binding"/>
    <property type="evidence" value="ECO:0007669"/>
    <property type="project" value="UniProtKB-KW"/>
</dbReference>
<proteinExistence type="inferred from homology"/>
<evidence type="ECO:0000259" key="5">
    <source>
        <dbReference type="Pfam" id="PF17954"/>
    </source>
</evidence>
<keyword evidence="7" id="KW-1185">Reference proteome</keyword>
<feature type="domain" description="Quercetin 2,3-dioxygenase C-terminal cupin" evidence="5">
    <location>
        <begin position="144"/>
        <end position="230"/>
    </location>
</feature>
<dbReference type="SUPFAM" id="SSF51182">
    <property type="entry name" value="RmlC-like cupins"/>
    <property type="match status" value="1"/>
</dbReference>
<feature type="binding site" evidence="2">
    <location>
        <position position="59"/>
    </location>
    <ligand>
        <name>Fe cation</name>
        <dbReference type="ChEBI" id="CHEBI:24875"/>
    </ligand>
</feature>
<sequence length="231" mass="25407">MITVRHAQDRGQASFGWLDSQHTFSFGHYYDPQQMGFSALRVINEDKVQPGAGFETHGHRDMEIISYVLSGQIAHKDSEGHIQVLPAGEFQLMSAGSGIFHSEYNASDSETLHFLQIWIEPDTLGIQPGYQQKDFGQSAGLTPVATPGGDNGTLRIRQDATLSQLILEPDSELQVDISAGRKLYIHQIEGQLLSGSTTLYPGDGAKVENQQQLMLRNQGSEPVKALVFDLP</sequence>
<dbReference type="GO" id="GO:0008127">
    <property type="term" value="F:quercetin 2,3-dioxygenase activity"/>
    <property type="evidence" value="ECO:0007669"/>
    <property type="project" value="UniProtKB-EC"/>
</dbReference>
<evidence type="ECO:0000259" key="4">
    <source>
        <dbReference type="Pfam" id="PF02678"/>
    </source>
</evidence>
<evidence type="ECO:0000256" key="3">
    <source>
        <dbReference type="RuleBase" id="RU003457"/>
    </source>
</evidence>
<dbReference type="OrthoDB" id="9780903at2"/>
<dbReference type="PANTHER" id="PTHR43212">
    <property type="entry name" value="QUERCETIN 2,3-DIOXYGENASE"/>
    <property type="match status" value="1"/>
</dbReference>
<protein>
    <submittedName>
        <fullName evidence="6">Quercetin 2,3-dioxygenase</fullName>
        <ecNumber evidence="6">1.13.11.24</ecNumber>
    </submittedName>
</protein>
<keyword evidence="6" id="KW-0223">Dioxygenase</keyword>
<comment type="similarity">
    <text evidence="1 3">Belongs to the pirin family.</text>
</comment>
<dbReference type="InterPro" id="IPR014710">
    <property type="entry name" value="RmlC-like_jellyroll"/>
</dbReference>
<dbReference type="AlphaFoldDB" id="A0A1M5ZTJ6"/>
<feature type="domain" description="Pirin N-terminal" evidence="4">
    <location>
        <begin position="9"/>
        <end position="119"/>
    </location>
</feature>
<dbReference type="PIRSF" id="PIRSF006232">
    <property type="entry name" value="Pirin"/>
    <property type="match status" value="1"/>
</dbReference>
<organism evidence="6 7">
    <name type="scientific">Vibrio aerogenes CECT 7868</name>
    <dbReference type="NCBI Taxonomy" id="1216006"/>
    <lineage>
        <taxon>Bacteria</taxon>
        <taxon>Pseudomonadati</taxon>
        <taxon>Pseudomonadota</taxon>
        <taxon>Gammaproteobacteria</taxon>
        <taxon>Vibrionales</taxon>
        <taxon>Vibrionaceae</taxon>
        <taxon>Vibrio</taxon>
    </lineage>
</organism>
<name>A0A1M5ZTJ6_9VIBR</name>
<dbReference type="STRING" id="1216006.VA7868_03197"/>
<evidence type="ECO:0000256" key="2">
    <source>
        <dbReference type="PIRSR" id="PIRSR006232-1"/>
    </source>
</evidence>
<reference evidence="6 7" key="1">
    <citation type="submission" date="2016-11" db="EMBL/GenBank/DDBJ databases">
        <authorList>
            <person name="Jaros S."/>
            <person name="Januszkiewicz K."/>
            <person name="Wedrychowicz H."/>
        </authorList>
    </citation>
    <scope>NUCLEOTIDE SEQUENCE [LARGE SCALE GENOMIC DNA]</scope>
    <source>
        <strain evidence="6 7">CECT 7868</strain>
    </source>
</reference>
<keyword evidence="2" id="KW-0408">Iron</keyword>
<evidence type="ECO:0000313" key="7">
    <source>
        <dbReference type="Proteomes" id="UP000184608"/>
    </source>
</evidence>
<accession>A0A1M5ZTJ6</accession>
<dbReference type="RefSeq" id="WP_073604819.1">
    <property type="nucleotide sequence ID" value="NZ_FQXZ01000036.1"/>
</dbReference>
<dbReference type="EMBL" id="FQXZ01000036">
    <property type="protein sequence ID" value="SHI27456.1"/>
    <property type="molecule type" value="Genomic_DNA"/>
</dbReference>
<dbReference type="InterPro" id="IPR041602">
    <property type="entry name" value="Quercetinase_C"/>
</dbReference>
<keyword evidence="2" id="KW-0479">Metal-binding</keyword>
<dbReference type="InterPro" id="IPR011051">
    <property type="entry name" value="RmlC_Cupin_sf"/>
</dbReference>
<comment type="cofactor">
    <cofactor evidence="2">
        <name>Fe cation</name>
        <dbReference type="ChEBI" id="CHEBI:24875"/>
    </cofactor>
    <text evidence="2">Binds 1 Fe cation per subunit.</text>
</comment>
<keyword evidence="6" id="KW-0560">Oxidoreductase</keyword>
<feature type="binding site" evidence="2">
    <location>
        <position position="101"/>
    </location>
    <ligand>
        <name>Fe cation</name>
        <dbReference type="ChEBI" id="CHEBI:24875"/>
    </ligand>
</feature>